<gene>
    <name evidence="2" type="primary">POLY</name>
</gene>
<dbReference type="InterPro" id="IPR001584">
    <property type="entry name" value="Integrase_cat-core"/>
</dbReference>
<organism evidence="2">
    <name type="scientific">Bactrocera dorsalis</name>
    <name type="common">Oriental fruit fly</name>
    <name type="synonym">Dacus dorsalis</name>
    <dbReference type="NCBI Taxonomy" id="27457"/>
    <lineage>
        <taxon>Eukaryota</taxon>
        <taxon>Metazoa</taxon>
        <taxon>Ecdysozoa</taxon>
        <taxon>Arthropoda</taxon>
        <taxon>Hexapoda</taxon>
        <taxon>Insecta</taxon>
        <taxon>Pterygota</taxon>
        <taxon>Neoptera</taxon>
        <taxon>Endopterygota</taxon>
        <taxon>Diptera</taxon>
        <taxon>Brachycera</taxon>
        <taxon>Muscomorpha</taxon>
        <taxon>Tephritoidea</taxon>
        <taxon>Tephritidae</taxon>
        <taxon>Bactrocera</taxon>
        <taxon>Bactrocera</taxon>
    </lineage>
</organism>
<dbReference type="PROSITE" id="PS50994">
    <property type="entry name" value="INTEGRASE"/>
    <property type="match status" value="1"/>
</dbReference>
<dbReference type="GO" id="GO:0003676">
    <property type="term" value="F:nucleic acid binding"/>
    <property type="evidence" value="ECO:0007669"/>
    <property type="project" value="InterPro"/>
</dbReference>
<protein>
    <submittedName>
        <fullName evidence="2">Retrovirus-related Pol polyprotein from transposon gypsy</fullName>
    </submittedName>
</protein>
<proteinExistence type="predicted"/>
<dbReference type="InterPro" id="IPR036397">
    <property type="entry name" value="RNaseH_sf"/>
</dbReference>
<sequence length="240" mass="28275">MDIFYINGKSYLSSIDRFTKYAYFRKLGSKLHFHEIIEEVLSQIFPNCTELMTDNESIFVGIGTTALLNKLQIKHEKTANNHSTSNAQVERLHSTILEIARTLANDRTTTTEEEIFSAVKEYNRTIHSVIKEKPVDLFFNQKEINEKVKNNIEKNQERMLEYHNKKRSQKDFKPVQIIYEKSSRRQKYNKRYIKHIVKENKENTVLTTKNKLIHKDNIRNVLPDNNINNSSEQITTIPNN</sequence>
<dbReference type="InterPro" id="IPR012337">
    <property type="entry name" value="RNaseH-like_sf"/>
</dbReference>
<dbReference type="GO" id="GO:0015074">
    <property type="term" value="P:DNA integration"/>
    <property type="evidence" value="ECO:0007669"/>
    <property type="project" value="InterPro"/>
</dbReference>
<dbReference type="Gene3D" id="3.30.420.10">
    <property type="entry name" value="Ribonuclease H-like superfamily/Ribonuclease H"/>
    <property type="match status" value="1"/>
</dbReference>
<dbReference type="AlphaFoldDB" id="A0A034VW72"/>
<accession>A0A034VW72</accession>
<feature type="domain" description="Integrase catalytic" evidence="1">
    <location>
        <begin position="1"/>
        <end position="142"/>
    </location>
</feature>
<dbReference type="InterPro" id="IPR050951">
    <property type="entry name" value="Retrovirus_Pol_polyprotein"/>
</dbReference>
<evidence type="ECO:0000259" key="1">
    <source>
        <dbReference type="PROSITE" id="PS50994"/>
    </source>
</evidence>
<dbReference type="SUPFAM" id="SSF53098">
    <property type="entry name" value="Ribonuclease H-like"/>
    <property type="match status" value="1"/>
</dbReference>
<dbReference type="OrthoDB" id="427924at2759"/>
<dbReference type="PANTHER" id="PTHR37984:SF5">
    <property type="entry name" value="PROTEIN NYNRIN-LIKE"/>
    <property type="match status" value="1"/>
</dbReference>
<dbReference type="EMBL" id="GAKP01013199">
    <property type="protein sequence ID" value="JAC45753.1"/>
    <property type="molecule type" value="Transcribed_RNA"/>
</dbReference>
<evidence type="ECO:0000313" key="2">
    <source>
        <dbReference type="EMBL" id="JAC45753.1"/>
    </source>
</evidence>
<dbReference type="PANTHER" id="PTHR37984">
    <property type="entry name" value="PROTEIN CBG26694"/>
    <property type="match status" value="1"/>
</dbReference>
<name>A0A034VW72_BACDO</name>
<reference evidence="2" key="1">
    <citation type="journal article" date="2014" name="BMC Genomics">
        <title>Characterizing the developmental transcriptome of the oriental fruit fly, Bactrocera dorsalis (Diptera: Tephritidae) through comparative genomic analysis with Drosophila melanogaster utilizing modENCODE datasets.</title>
        <authorList>
            <person name="Geib S.M."/>
            <person name="Calla B."/>
            <person name="Hall B."/>
            <person name="Hou S."/>
            <person name="Manoukis N.C."/>
        </authorList>
    </citation>
    <scope>NUCLEOTIDE SEQUENCE</scope>
    <source>
        <strain evidence="2">Punador</strain>
    </source>
</reference>